<evidence type="ECO:0000313" key="2">
    <source>
        <dbReference type="EMBL" id="SNX43192.1"/>
    </source>
</evidence>
<gene>
    <name evidence="2" type="ORF">SAMN05421731_101227</name>
</gene>
<reference evidence="3" key="1">
    <citation type="submission" date="2016-09" db="EMBL/GenBank/DDBJ databases">
        <authorList>
            <person name="Varghese N."/>
            <person name="Submissions S."/>
        </authorList>
    </citation>
    <scope>NUCLEOTIDE SEQUENCE [LARGE SCALE GENOMIC DNA]</scope>
    <source>
        <strain evidence="3">ANC 4466</strain>
    </source>
</reference>
<dbReference type="GO" id="GO:0008270">
    <property type="term" value="F:zinc ion binding"/>
    <property type="evidence" value="ECO:0007669"/>
    <property type="project" value="InterPro"/>
</dbReference>
<dbReference type="InterPro" id="IPR002629">
    <property type="entry name" value="Met_Synth_C/arc"/>
</dbReference>
<dbReference type="GO" id="GO:0009086">
    <property type="term" value="P:methionine biosynthetic process"/>
    <property type="evidence" value="ECO:0007669"/>
    <property type="project" value="InterPro"/>
</dbReference>
<dbReference type="PANTHER" id="PTHR43844:SF1">
    <property type="entry name" value="METHIONINE SYNTHASE"/>
    <property type="match status" value="1"/>
</dbReference>
<dbReference type="Gene3D" id="3.20.20.210">
    <property type="match status" value="1"/>
</dbReference>
<dbReference type="RefSeq" id="WP_097077515.1">
    <property type="nucleotide sequence ID" value="NZ_BAABHT010000020.1"/>
</dbReference>
<keyword evidence="2" id="KW-0489">Methyltransferase</keyword>
<dbReference type="SUPFAM" id="SSF51726">
    <property type="entry name" value="UROD/MetE-like"/>
    <property type="match status" value="1"/>
</dbReference>
<dbReference type="GO" id="GO:0032259">
    <property type="term" value="P:methylation"/>
    <property type="evidence" value="ECO:0007669"/>
    <property type="project" value="UniProtKB-KW"/>
</dbReference>
<dbReference type="CDD" id="cd03311">
    <property type="entry name" value="CIMS_C_terminal_like"/>
    <property type="match status" value="1"/>
</dbReference>
<dbReference type="Proteomes" id="UP000219042">
    <property type="component" value="Unassembled WGS sequence"/>
</dbReference>
<proteinExistence type="predicted"/>
<dbReference type="Pfam" id="PF01717">
    <property type="entry name" value="Meth_synt_2"/>
    <property type="match status" value="2"/>
</dbReference>
<dbReference type="AlphaFoldDB" id="A0A240E3N1"/>
<evidence type="ECO:0000313" key="3">
    <source>
        <dbReference type="Proteomes" id="UP000219042"/>
    </source>
</evidence>
<accession>A0A240E3N1</accession>
<dbReference type="NCBIfam" id="NF005085">
    <property type="entry name" value="PRK06520.1"/>
    <property type="match status" value="1"/>
</dbReference>
<dbReference type="OrthoDB" id="6430685at2"/>
<dbReference type="EMBL" id="OANT01000001">
    <property type="protein sequence ID" value="SNX43192.1"/>
    <property type="molecule type" value="Genomic_DNA"/>
</dbReference>
<dbReference type="PANTHER" id="PTHR43844">
    <property type="entry name" value="METHIONINE SYNTHASE"/>
    <property type="match status" value="1"/>
</dbReference>
<sequence length="381" mass="43229">MSSNTNAAAKQRYAGYKADHVGSFLRPVRLKQARKDYAEGKISQADLVQVENEEILKLIEQQKQNGVHAITDGELRRAWWHFDFMEHLTGAEGFDEAQGYQFHGVETKPHQVKIVGKIDFNPNHPHLQHFKFLKDAVGEDANHIAKMTIPSPNMFMQRKIRCSNEIYVNDLQAYAQDLGHAYNKAIQAFYALGCRYLQLDDVYWAFLVSQQRANEAQEFGDSTEELAQACVTTLNLALADKPEDLVIGMHICRGNFASAWIYEGGYDSIEDYIFKQVQNVDRYFLEYDNERSGGFAPLAKLQDSNAEVVLGLVTSKVEQLEDKAAIIARIKEAAQFLPLQQLALSPQCGFSSTEEGNKVDYQAQWKKLQLINDIVAEVWPK</sequence>
<feature type="domain" description="Cobalamin-independent methionine synthase MetE C-terminal/archaeal" evidence="1">
    <location>
        <begin position="21"/>
        <end position="91"/>
    </location>
</feature>
<dbReference type="GO" id="GO:0003871">
    <property type="term" value="F:5-methyltetrahydropteroyltriglutamate-homocysteine S-methyltransferase activity"/>
    <property type="evidence" value="ECO:0007669"/>
    <property type="project" value="InterPro"/>
</dbReference>
<feature type="domain" description="Cobalamin-independent methionine synthase MetE C-terminal/archaeal" evidence="1">
    <location>
        <begin position="170"/>
        <end position="353"/>
    </location>
</feature>
<keyword evidence="3" id="KW-1185">Reference proteome</keyword>
<dbReference type="InterPro" id="IPR038071">
    <property type="entry name" value="UROD/MetE-like_sf"/>
</dbReference>
<organism evidence="2 3">
    <name type="scientific">Acinetobacter puyangensis</name>
    <dbReference type="NCBI Taxonomy" id="1096779"/>
    <lineage>
        <taxon>Bacteria</taxon>
        <taxon>Pseudomonadati</taxon>
        <taxon>Pseudomonadota</taxon>
        <taxon>Gammaproteobacteria</taxon>
        <taxon>Moraxellales</taxon>
        <taxon>Moraxellaceae</taxon>
        <taxon>Acinetobacter</taxon>
    </lineage>
</organism>
<keyword evidence="2" id="KW-0808">Transferase</keyword>
<name>A0A240E3N1_9GAMM</name>
<evidence type="ECO:0000259" key="1">
    <source>
        <dbReference type="Pfam" id="PF01717"/>
    </source>
</evidence>
<protein>
    <submittedName>
        <fullName evidence="2">5-methyltetrahydropteroyltriglutamate--homocysteine methyltransferase</fullName>
    </submittedName>
</protein>